<evidence type="ECO:0000259" key="2">
    <source>
        <dbReference type="Pfam" id="PF18596"/>
    </source>
</evidence>
<feature type="domain" description="Sld7 C-terminal" evidence="2">
    <location>
        <begin position="185"/>
        <end position="242"/>
    </location>
</feature>
<feature type="region of interest" description="Disordered" evidence="1">
    <location>
        <begin position="247"/>
        <end position="271"/>
    </location>
</feature>
<organism evidence="3 4">
    <name type="scientific">Metschnikowia bicuspidata var. bicuspidata NRRL YB-4993</name>
    <dbReference type="NCBI Taxonomy" id="869754"/>
    <lineage>
        <taxon>Eukaryota</taxon>
        <taxon>Fungi</taxon>
        <taxon>Dikarya</taxon>
        <taxon>Ascomycota</taxon>
        <taxon>Saccharomycotina</taxon>
        <taxon>Pichiomycetes</taxon>
        <taxon>Metschnikowiaceae</taxon>
        <taxon>Metschnikowia</taxon>
    </lineage>
</organism>
<name>A0A1A0HJZ2_9ASCO</name>
<protein>
    <recommendedName>
        <fullName evidence="2">Sld7 C-terminal domain-containing protein</fullName>
    </recommendedName>
</protein>
<dbReference type="OrthoDB" id="4063051at2759"/>
<sequence length="271" mass="29897">MPSTSFSLQTDRGLLADIQIWSDAATEQPNVDPHLDFVCVAYHERIPLFLVSNGPFDVYSEHVETENYFYESLVCLSEAVGILAKSLLEGTDTYFVFYLDQKALPRVRCYYIDFSVRQQVAEFREKASKIGDQDVFFISKTLGSAGRSDTSVFDRVLGTKASKIPGPVSAPQPPVAGTLALTTSQQISQAVSRVVLSGLRLRGLSTNPQSSANDKLAIREIYHMTNKAANFALRKYSYEFNERARQAPPADHVGGHPGHSGGVARDLCRRG</sequence>
<dbReference type="RefSeq" id="XP_018714821.1">
    <property type="nucleotide sequence ID" value="XM_018855216.1"/>
</dbReference>
<dbReference type="Pfam" id="PF18596">
    <property type="entry name" value="Sld7_C"/>
    <property type="match status" value="1"/>
</dbReference>
<keyword evidence="4" id="KW-1185">Reference proteome</keyword>
<comment type="caution">
    <text evidence="3">The sequence shown here is derived from an EMBL/GenBank/DDBJ whole genome shotgun (WGS) entry which is preliminary data.</text>
</comment>
<proteinExistence type="predicted"/>
<dbReference type="STRING" id="869754.A0A1A0HJZ2"/>
<evidence type="ECO:0000313" key="4">
    <source>
        <dbReference type="Proteomes" id="UP000092555"/>
    </source>
</evidence>
<dbReference type="AlphaFoldDB" id="A0A1A0HJZ2"/>
<dbReference type="EMBL" id="LXTC01000001">
    <property type="protein sequence ID" value="OBA24340.1"/>
    <property type="molecule type" value="Genomic_DNA"/>
</dbReference>
<dbReference type="Proteomes" id="UP000092555">
    <property type="component" value="Unassembled WGS sequence"/>
</dbReference>
<evidence type="ECO:0000313" key="3">
    <source>
        <dbReference type="EMBL" id="OBA24340.1"/>
    </source>
</evidence>
<dbReference type="InterPro" id="IPR041260">
    <property type="entry name" value="Sld7_C"/>
</dbReference>
<dbReference type="GeneID" id="30028192"/>
<evidence type="ECO:0000256" key="1">
    <source>
        <dbReference type="SAM" id="MobiDB-lite"/>
    </source>
</evidence>
<reference evidence="3 4" key="1">
    <citation type="submission" date="2016-05" db="EMBL/GenBank/DDBJ databases">
        <title>Comparative genomics of biotechnologically important yeasts.</title>
        <authorList>
            <consortium name="DOE Joint Genome Institute"/>
            <person name="Riley R."/>
            <person name="Haridas S."/>
            <person name="Wolfe K.H."/>
            <person name="Lopes M.R."/>
            <person name="Hittinger C.T."/>
            <person name="Goker M."/>
            <person name="Salamov A."/>
            <person name="Wisecaver J."/>
            <person name="Long T.M."/>
            <person name="Aerts A.L."/>
            <person name="Barry K."/>
            <person name="Choi C."/>
            <person name="Clum A."/>
            <person name="Coughlan A.Y."/>
            <person name="Deshpande S."/>
            <person name="Douglass A.P."/>
            <person name="Hanson S.J."/>
            <person name="Klenk H.-P."/>
            <person name="LaButti K."/>
            <person name="Lapidus A."/>
            <person name="Lindquist E."/>
            <person name="Lipzen A."/>
            <person name="Meier-kolthoff J.P."/>
            <person name="Ohm R.A."/>
            <person name="Otillar R.P."/>
            <person name="Pangilinan J."/>
            <person name="Peng Y."/>
            <person name="Rokas A."/>
            <person name="Rosa C.A."/>
            <person name="Scheuner C."/>
            <person name="Sibirny A.A."/>
            <person name="Slot J.C."/>
            <person name="Stielow J.B."/>
            <person name="Sun H."/>
            <person name="Kurtzman C.P."/>
            <person name="Blackwell M."/>
            <person name="Grigoriev I.V."/>
            <person name="Jeffries T.W."/>
        </authorList>
    </citation>
    <scope>NUCLEOTIDE SEQUENCE [LARGE SCALE GENOMIC DNA]</scope>
    <source>
        <strain evidence="3 4">NRRL YB-4993</strain>
    </source>
</reference>
<feature type="non-terminal residue" evidence="3">
    <location>
        <position position="271"/>
    </location>
</feature>
<accession>A0A1A0HJZ2</accession>
<gene>
    <name evidence="3" type="ORF">METBIDRAFT_228880</name>
</gene>